<evidence type="ECO:0000313" key="3">
    <source>
        <dbReference type="Proteomes" id="UP001357485"/>
    </source>
</evidence>
<organism evidence="2 3">
    <name type="scientific">Cryomyces antarcticus</name>
    <dbReference type="NCBI Taxonomy" id="329879"/>
    <lineage>
        <taxon>Eukaryota</taxon>
        <taxon>Fungi</taxon>
        <taxon>Dikarya</taxon>
        <taxon>Ascomycota</taxon>
        <taxon>Pezizomycotina</taxon>
        <taxon>Dothideomycetes</taxon>
        <taxon>Dothideomycetes incertae sedis</taxon>
        <taxon>Cryomyces</taxon>
    </lineage>
</organism>
<sequence length="93" mass="9699">KVAPRPSTATLAKDEKTSNTKPGDDTKLSRRASGSHIPQADEATVPSSKKTTVKAPTLKRDKSDIFKSFAKAKAKLRTEDSAGSAGASSAPES</sequence>
<gene>
    <name evidence="2" type="ORF">LTR16_011014</name>
</gene>
<proteinExistence type="predicted"/>
<dbReference type="EMBL" id="JAVRRA010019714">
    <property type="protein sequence ID" value="KAK5177222.1"/>
    <property type="molecule type" value="Genomic_DNA"/>
</dbReference>
<keyword evidence="3" id="KW-1185">Reference proteome</keyword>
<feature type="non-terminal residue" evidence="2">
    <location>
        <position position="93"/>
    </location>
</feature>
<evidence type="ECO:0000313" key="2">
    <source>
        <dbReference type="EMBL" id="KAK5177222.1"/>
    </source>
</evidence>
<feature type="compositionally biased region" description="Basic and acidic residues" evidence="1">
    <location>
        <begin position="12"/>
        <end position="28"/>
    </location>
</feature>
<protein>
    <submittedName>
        <fullName evidence="2">Uncharacterized protein</fullName>
    </submittedName>
</protein>
<feature type="non-terminal residue" evidence="2">
    <location>
        <position position="1"/>
    </location>
</feature>
<reference evidence="2 3" key="1">
    <citation type="submission" date="2023-08" db="EMBL/GenBank/DDBJ databases">
        <title>Black Yeasts Isolated from many extreme environments.</title>
        <authorList>
            <person name="Coleine C."/>
            <person name="Stajich J.E."/>
            <person name="Selbmann L."/>
        </authorList>
    </citation>
    <scope>NUCLEOTIDE SEQUENCE [LARGE SCALE GENOMIC DNA]</scope>
    <source>
        <strain evidence="2 3">CCFEE 536</strain>
    </source>
</reference>
<evidence type="ECO:0000256" key="1">
    <source>
        <dbReference type="SAM" id="MobiDB-lite"/>
    </source>
</evidence>
<name>A0ABR0LIJ5_9PEZI</name>
<comment type="caution">
    <text evidence="2">The sequence shown here is derived from an EMBL/GenBank/DDBJ whole genome shotgun (WGS) entry which is preliminary data.</text>
</comment>
<feature type="region of interest" description="Disordered" evidence="1">
    <location>
        <begin position="1"/>
        <end position="56"/>
    </location>
</feature>
<accession>A0ABR0LIJ5</accession>
<feature type="compositionally biased region" description="Low complexity" evidence="1">
    <location>
        <begin position="81"/>
        <end position="93"/>
    </location>
</feature>
<feature type="region of interest" description="Disordered" evidence="1">
    <location>
        <begin position="73"/>
        <end position="93"/>
    </location>
</feature>
<dbReference type="Proteomes" id="UP001357485">
    <property type="component" value="Unassembled WGS sequence"/>
</dbReference>